<organism evidence="1 2">
    <name type="scientific">Violaceomyces palustris</name>
    <dbReference type="NCBI Taxonomy" id="1673888"/>
    <lineage>
        <taxon>Eukaryota</taxon>
        <taxon>Fungi</taxon>
        <taxon>Dikarya</taxon>
        <taxon>Basidiomycota</taxon>
        <taxon>Ustilaginomycotina</taxon>
        <taxon>Ustilaginomycetes</taxon>
        <taxon>Violaceomycetales</taxon>
        <taxon>Violaceomycetaceae</taxon>
        <taxon>Violaceomyces</taxon>
    </lineage>
</organism>
<gene>
    <name evidence="1" type="ORF">IE53DRAFT_296548</name>
</gene>
<accession>A0ACD0NLF0</accession>
<feature type="non-terminal residue" evidence="1">
    <location>
        <position position="1"/>
    </location>
</feature>
<feature type="non-terminal residue" evidence="1">
    <location>
        <position position="469"/>
    </location>
</feature>
<reference evidence="1 2" key="1">
    <citation type="journal article" date="2018" name="Mol. Biol. Evol.">
        <title>Broad Genomic Sampling Reveals a Smut Pathogenic Ancestry of the Fungal Clade Ustilaginomycotina.</title>
        <authorList>
            <person name="Kijpornyongpan T."/>
            <person name="Mondo S.J."/>
            <person name="Barry K."/>
            <person name="Sandor L."/>
            <person name="Lee J."/>
            <person name="Lipzen A."/>
            <person name="Pangilinan J."/>
            <person name="LaButti K."/>
            <person name="Hainaut M."/>
            <person name="Henrissat B."/>
            <person name="Grigoriev I.V."/>
            <person name="Spatafora J.W."/>
            <person name="Aime M.C."/>
        </authorList>
    </citation>
    <scope>NUCLEOTIDE SEQUENCE [LARGE SCALE GENOMIC DNA]</scope>
    <source>
        <strain evidence="1 2">SA 807</strain>
    </source>
</reference>
<dbReference type="EMBL" id="KZ820789">
    <property type="protein sequence ID" value="PWN46668.1"/>
    <property type="molecule type" value="Genomic_DNA"/>
</dbReference>
<protein>
    <submittedName>
        <fullName evidence="1">Zn-dependent exopeptidase</fullName>
    </submittedName>
</protein>
<evidence type="ECO:0000313" key="1">
    <source>
        <dbReference type="EMBL" id="PWN46668.1"/>
    </source>
</evidence>
<proteinExistence type="predicted"/>
<keyword evidence="2" id="KW-1185">Reference proteome</keyword>
<dbReference type="Proteomes" id="UP000245626">
    <property type="component" value="Unassembled WGS sequence"/>
</dbReference>
<evidence type="ECO:0000313" key="2">
    <source>
        <dbReference type="Proteomes" id="UP000245626"/>
    </source>
</evidence>
<sequence>DLLAQRLSQAVQIDTSVGDSWPSPTEDPERWSKFEAFHQHLVQTYPLTHQSLDLEKVNTHGLLYTWKGSESDLKPILLMSHQDVVPVNPETVEDWEHPPFSGFIDREKRVVWGRGSTDAKAWLVSILSSVEDLLAKGFQPNRTVLLSFGFDEEANGIHGASHLASRMEEIYGRDGLAMIVDEGNPVLSAEDPLGPGVAVALPGVEEKGSLDVEISIQSPGGHSSDPPQHTSIGLLAKVISQLEDSKDTLRPENLAEGGAQLRFLQCIREAPRFPPRLRSALKDLEWASRSSYGSNLLERLSERNREKRIRRAKERVIQSMPQRFKTQFLTTIAVDIVSGGIKINALPESAKAMINHRISTSSDIRWLEEKYVKDLSSLCQSLGLEFWAFGKRIVGEEEGEEGKVWVGKLIVEKVKQGFQPAPSTPLQGSEAKAWRLFSSVIRSTWPDKVGGKGNILVAPAIMQGNSDVR</sequence>
<name>A0ACD0NLF0_9BASI</name>